<dbReference type="EMBL" id="AVOT02021119">
    <property type="protein sequence ID" value="MBW0509746.1"/>
    <property type="molecule type" value="Genomic_DNA"/>
</dbReference>
<evidence type="ECO:0000256" key="7">
    <source>
        <dbReference type="SAM" id="MobiDB-lite"/>
    </source>
</evidence>
<dbReference type="OrthoDB" id="63267at2759"/>
<feature type="domain" description="Protein kinase" evidence="8">
    <location>
        <begin position="529"/>
        <end position="805"/>
    </location>
</feature>
<dbReference type="InterPro" id="IPR000719">
    <property type="entry name" value="Prot_kinase_dom"/>
</dbReference>
<feature type="compositionally biased region" description="Polar residues" evidence="7">
    <location>
        <begin position="223"/>
        <end position="233"/>
    </location>
</feature>
<dbReference type="InterPro" id="IPR008271">
    <property type="entry name" value="Ser/Thr_kinase_AS"/>
</dbReference>
<feature type="domain" description="AGC-kinase C-terminal" evidence="9">
    <location>
        <begin position="806"/>
        <end position="908"/>
    </location>
</feature>
<dbReference type="AlphaFoldDB" id="A0A9Q3DSF4"/>
<dbReference type="InterPro" id="IPR000961">
    <property type="entry name" value="AGC-kinase_C"/>
</dbReference>
<dbReference type="InterPro" id="IPR017892">
    <property type="entry name" value="Pkinase_C"/>
</dbReference>
<dbReference type="InterPro" id="IPR011009">
    <property type="entry name" value="Kinase-like_dom_sf"/>
</dbReference>
<feature type="compositionally biased region" description="Low complexity" evidence="7">
    <location>
        <begin position="143"/>
        <end position="157"/>
    </location>
</feature>
<dbReference type="PROSITE" id="PS51285">
    <property type="entry name" value="AGC_KINASE_CTER"/>
    <property type="match status" value="1"/>
</dbReference>
<keyword evidence="5" id="KW-0418">Kinase</keyword>
<dbReference type="CDD" id="cd05123">
    <property type="entry name" value="STKc_AGC"/>
    <property type="match status" value="1"/>
</dbReference>
<feature type="compositionally biased region" description="Polar residues" evidence="7">
    <location>
        <begin position="1134"/>
        <end position="1144"/>
    </location>
</feature>
<dbReference type="InterPro" id="IPR045270">
    <property type="entry name" value="STKc_AGC"/>
</dbReference>
<sequence>MEILNPKTIHQSNSSTIHLELDHHHLHHHQLDLDLDLDLNHRPNLNQSIQQKNTSSSAISNDNWVITLAERKIKEKFIKIREPAYTLFVVTPTSHLTLARTHQEIFQFDQILRNNYPDLFQHLPLPSVLSPPLLPLNQTINNSHSSSARSSIPQSSSTITPMVSPFKTETIPSISEKKSKSKRKMFQSLSRTLSPSKSRDPSKRFPTTPSTFHQFLPTPPQSPTSDEINSQLDDSTHSDQDDFIQVKLSESEKLYLNQIEINNGKKESQIGHYLTQLAQQRLPPSNPSDSESSGKSSIKFLKDVKEWQSFFKLGKHDFERTHPLPQTRGPHSFLATLSHSSSFKTKSTKPPEFNPQTHSSRLSISSQLATMKRVKSDQIVPYHHTSPHTTPSPTNTSDAILTVSPPLTSVLPPINSGLQNNENDSEDPWGLSHGGDQINNNTHSISRQPNSPSKSSTLSSTINPINNLNLKSIVNNHQAEIKIKSNNSIDHLDQQTHSNDISNHSNEFENKSLKAHHHHHHHKVNVNDFEIIRVLGKGCAGKVLMVRYRRTNGQSRAPVYAMKSIKKHHVLAHRELQHTMTEQSVLRRVADQPDSNPFIVRLWWSFHDKDHLFLVMDFHPGGDLATQLARWGRLGRDRARFYAAEITEGVTALHRSGVVYRDLKPENILIAFDGHIVLTDFGLSKQFQRGHHGQRIQDEDDERTMTFCGTAEYLAPEVLLGEPYSYEVDWWSFGTMLYEMLTGLTPFWSEDHATMYRRVLHDELSFNEDSNRLIDHDTKTLLRGLLQRNPAVRMTGERIKKHPYFGMIDWDHVRHKRYIPPYVPSVNPDDAMDTQNFDEMFLAMEPTYIQDDDLGPIGTETDKENIEASQLVDTTISKIEPQRAIDEDGNDVFDGYSYFAPRHERDSIVVENDEDGMTEDVDENLNNDDEHMTERLKSQSSNSMSDARLKSDTNTRENLSESNKVKIEQQSHLDSTEQSNGQVLSVIDNADNDANEENECEEEWDVVATPEEGQFDLNGRRGNKASSTLFARGVVDKYKMRMRKLNDNPANGNLLPPLSRTHLQQLGQHNENMPFESSKSSVAPTLHGPQHSIEHQSISSSNQPDSSDNGLGNALKTISSSKSKKRFGLRTKRSNNLSGNSENYQSKKKLGGSEGEWKNLLPSSKIIGATFLKNRSVSRANSANGSIKVAKK</sequence>
<dbReference type="GO" id="GO:0004674">
    <property type="term" value="F:protein serine/threonine kinase activity"/>
    <property type="evidence" value="ECO:0007669"/>
    <property type="project" value="UniProtKB-KW"/>
</dbReference>
<dbReference type="FunFam" id="1.10.510.10:FF:000465">
    <property type="entry name" value="Non-specific serine/threonine protein kinase"/>
    <property type="match status" value="1"/>
</dbReference>
<feature type="compositionally biased region" description="Basic and acidic residues" evidence="7">
    <location>
        <begin position="928"/>
        <end position="937"/>
    </location>
</feature>
<feature type="compositionally biased region" description="Polar residues" evidence="7">
    <location>
        <begin position="354"/>
        <end position="363"/>
    </location>
</feature>
<evidence type="ECO:0000256" key="2">
    <source>
        <dbReference type="ARBA" id="ARBA00022553"/>
    </source>
</evidence>
<protein>
    <recommendedName>
        <fullName evidence="12">Protein kinase domain-containing protein</fullName>
    </recommendedName>
</protein>
<evidence type="ECO:0000259" key="8">
    <source>
        <dbReference type="PROSITE" id="PS50011"/>
    </source>
</evidence>
<feature type="compositionally biased region" description="Acidic residues" evidence="7">
    <location>
        <begin position="911"/>
        <end position="927"/>
    </location>
</feature>
<dbReference type="Gene3D" id="1.10.510.10">
    <property type="entry name" value="Transferase(Phosphotransferase) domain 1"/>
    <property type="match status" value="1"/>
</dbReference>
<accession>A0A9Q3DSF4</accession>
<proteinExistence type="predicted"/>
<feature type="compositionally biased region" description="Basic residues" evidence="7">
    <location>
        <begin position="1122"/>
        <end position="1133"/>
    </location>
</feature>
<feature type="region of interest" description="Disordered" evidence="7">
    <location>
        <begin position="140"/>
        <end position="239"/>
    </location>
</feature>
<reference evidence="10" key="1">
    <citation type="submission" date="2021-03" db="EMBL/GenBank/DDBJ databases">
        <title>Draft genome sequence of rust myrtle Austropuccinia psidii MF-1, a brazilian biotype.</title>
        <authorList>
            <person name="Quecine M.C."/>
            <person name="Pachon D.M.R."/>
            <person name="Bonatelli M.L."/>
            <person name="Correr F.H."/>
            <person name="Franceschini L.M."/>
            <person name="Leite T.F."/>
            <person name="Margarido G.R.A."/>
            <person name="Almeida C.A."/>
            <person name="Ferrarezi J.A."/>
            <person name="Labate C.A."/>
        </authorList>
    </citation>
    <scope>NUCLEOTIDE SEQUENCE</scope>
    <source>
        <strain evidence="10">MF-1</strain>
    </source>
</reference>
<keyword evidence="11" id="KW-1185">Reference proteome</keyword>
<dbReference type="Pfam" id="PF00069">
    <property type="entry name" value="Pkinase"/>
    <property type="match status" value="1"/>
</dbReference>
<dbReference type="Gene3D" id="3.30.200.20">
    <property type="entry name" value="Phosphorylase Kinase, domain 1"/>
    <property type="match status" value="1"/>
</dbReference>
<dbReference type="Proteomes" id="UP000765509">
    <property type="component" value="Unassembled WGS sequence"/>
</dbReference>
<dbReference type="Pfam" id="PF00433">
    <property type="entry name" value="Pkinase_C"/>
    <property type="match status" value="1"/>
</dbReference>
<dbReference type="SMART" id="SM00220">
    <property type="entry name" value="S_TKc"/>
    <property type="match status" value="1"/>
</dbReference>
<evidence type="ECO:0000313" key="10">
    <source>
        <dbReference type="EMBL" id="MBW0509746.1"/>
    </source>
</evidence>
<keyword evidence="1" id="KW-0723">Serine/threonine-protein kinase</keyword>
<dbReference type="GO" id="GO:0005524">
    <property type="term" value="F:ATP binding"/>
    <property type="evidence" value="ECO:0007669"/>
    <property type="project" value="UniProtKB-KW"/>
</dbReference>
<feature type="compositionally biased region" description="Polar residues" evidence="7">
    <location>
        <begin position="437"/>
        <end position="450"/>
    </location>
</feature>
<keyword evidence="6" id="KW-0067">ATP-binding</keyword>
<dbReference type="PROSITE" id="PS50011">
    <property type="entry name" value="PROTEIN_KINASE_DOM"/>
    <property type="match status" value="1"/>
</dbReference>
<evidence type="ECO:0000313" key="11">
    <source>
        <dbReference type="Proteomes" id="UP000765509"/>
    </source>
</evidence>
<feature type="compositionally biased region" description="Low complexity" evidence="7">
    <location>
        <begin position="383"/>
        <end position="397"/>
    </location>
</feature>
<evidence type="ECO:0008006" key="12">
    <source>
        <dbReference type="Google" id="ProtNLM"/>
    </source>
</evidence>
<keyword evidence="2" id="KW-0597">Phosphoprotein</keyword>
<evidence type="ECO:0000256" key="1">
    <source>
        <dbReference type="ARBA" id="ARBA00022527"/>
    </source>
</evidence>
<feature type="compositionally biased region" description="Low complexity" evidence="7">
    <location>
        <begin position="451"/>
        <end position="460"/>
    </location>
</feature>
<dbReference type="SUPFAM" id="SSF56112">
    <property type="entry name" value="Protein kinase-like (PK-like)"/>
    <property type="match status" value="1"/>
</dbReference>
<gene>
    <name evidence="10" type="ORF">O181_049461</name>
</gene>
<organism evidence="10 11">
    <name type="scientific">Austropuccinia psidii MF-1</name>
    <dbReference type="NCBI Taxonomy" id="1389203"/>
    <lineage>
        <taxon>Eukaryota</taxon>
        <taxon>Fungi</taxon>
        <taxon>Dikarya</taxon>
        <taxon>Basidiomycota</taxon>
        <taxon>Pucciniomycotina</taxon>
        <taxon>Pucciniomycetes</taxon>
        <taxon>Pucciniales</taxon>
        <taxon>Sphaerophragmiaceae</taxon>
        <taxon>Austropuccinia</taxon>
    </lineage>
</organism>
<evidence type="ECO:0000256" key="5">
    <source>
        <dbReference type="ARBA" id="ARBA00022777"/>
    </source>
</evidence>
<evidence type="ECO:0000256" key="3">
    <source>
        <dbReference type="ARBA" id="ARBA00022679"/>
    </source>
</evidence>
<feature type="region of interest" description="Disordered" evidence="7">
    <location>
        <begin position="1071"/>
        <end position="1157"/>
    </location>
</feature>
<keyword evidence="4" id="KW-0547">Nucleotide-binding</keyword>
<dbReference type="SMART" id="SM00133">
    <property type="entry name" value="S_TK_X"/>
    <property type="match status" value="1"/>
</dbReference>
<comment type="caution">
    <text evidence="10">The sequence shown here is derived from an EMBL/GenBank/DDBJ whole genome shotgun (WGS) entry which is preliminary data.</text>
</comment>
<keyword evidence="3" id="KW-0808">Transferase</keyword>
<dbReference type="PROSITE" id="PS00108">
    <property type="entry name" value="PROTEIN_KINASE_ST"/>
    <property type="match status" value="1"/>
</dbReference>
<feature type="compositionally biased region" description="Basic and acidic residues" evidence="7">
    <location>
        <begin position="947"/>
        <end position="975"/>
    </location>
</feature>
<feature type="compositionally biased region" description="Low complexity" evidence="7">
    <location>
        <begin position="1095"/>
        <end position="1109"/>
    </location>
</feature>
<feature type="region of interest" description="Disordered" evidence="7">
    <location>
        <begin position="341"/>
        <end position="363"/>
    </location>
</feature>
<feature type="region of interest" description="Disordered" evidence="7">
    <location>
        <begin position="907"/>
        <end position="982"/>
    </location>
</feature>
<evidence type="ECO:0000256" key="4">
    <source>
        <dbReference type="ARBA" id="ARBA00022741"/>
    </source>
</evidence>
<evidence type="ECO:0000256" key="6">
    <source>
        <dbReference type="ARBA" id="ARBA00022840"/>
    </source>
</evidence>
<name>A0A9Q3DSF4_9BASI</name>
<feature type="compositionally biased region" description="Polar residues" evidence="7">
    <location>
        <begin position="1071"/>
        <end position="1083"/>
    </location>
</feature>
<feature type="region of interest" description="Disordered" evidence="7">
    <location>
        <begin position="382"/>
        <end position="460"/>
    </location>
</feature>
<dbReference type="PANTHER" id="PTHR24351">
    <property type="entry name" value="RIBOSOMAL PROTEIN S6 KINASE"/>
    <property type="match status" value="1"/>
</dbReference>
<evidence type="ECO:0000259" key="9">
    <source>
        <dbReference type="PROSITE" id="PS51285"/>
    </source>
</evidence>